<dbReference type="Proteomes" id="UP000078454">
    <property type="component" value="Unassembled WGS sequence"/>
</dbReference>
<protein>
    <recommendedName>
        <fullName evidence="3">Calcineurin-like phosphoesterase domain-containing protein</fullName>
    </recommendedName>
</protein>
<sequence length="293" mass="32441">MLYNCDMENKEKITRRSFLKKSLLVGGSLLAIPPLSYGYATWVEPRWLQVERISLAFPSLPEAFRGLRVVQFSDLHFGFHLDEQRLTKVVEVIRAQNPDIVCFTGDLVDYEIGGQGQAIREVLKTIAATYGCYAVLGNHDYYGNVEEVADVLEGGGFQCLRNRGLRIQKGSQSIWIAGVEDMWEGAPNLKTALQSAKKDEWVLLLSHAPDYADVVAGDGAVHLQLSGHSHGGQVRLPIIGPLASVPYGVKYPSGLYQVGESKSLTLYTNRVIGVSVQPIRFMCRPEITVFTLV</sequence>
<dbReference type="GO" id="GO:0046872">
    <property type="term" value="F:metal ion binding"/>
    <property type="evidence" value="ECO:0007669"/>
    <property type="project" value="UniProtKB-KW"/>
</dbReference>
<feature type="domain" description="Calcineurin-like phosphoesterase" evidence="3">
    <location>
        <begin position="67"/>
        <end position="231"/>
    </location>
</feature>
<keyword evidence="5" id="KW-1185">Reference proteome</keyword>
<evidence type="ECO:0000256" key="1">
    <source>
        <dbReference type="ARBA" id="ARBA00022723"/>
    </source>
</evidence>
<dbReference type="GO" id="GO:0009245">
    <property type="term" value="P:lipid A biosynthetic process"/>
    <property type="evidence" value="ECO:0007669"/>
    <property type="project" value="TreeGrafter"/>
</dbReference>
<dbReference type="GO" id="GO:0008758">
    <property type="term" value="F:UDP-2,3-diacylglucosamine hydrolase activity"/>
    <property type="evidence" value="ECO:0007669"/>
    <property type="project" value="TreeGrafter"/>
</dbReference>
<dbReference type="STRING" id="1850517.A8708_03205"/>
<dbReference type="EMBL" id="LYPB01000081">
    <property type="protein sequence ID" value="OAS15608.1"/>
    <property type="molecule type" value="Genomic_DNA"/>
</dbReference>
<comment type="caution">
    <text evidence="4">The sequence shown here is derived from an EMBL/GenBank/DDBJ whole genome shotgun (WGS) entry which is preliminary data.</text>
</comment>
<dbReference type="PANTHER" id="PTHR31302">
    <property type="entry name" value="TRANSMEMBRANE PROTEIN WITH METALLOPHOSPHOESTERASE DOMAIN-RELATED"/>
    <property type="match status" value="1"/>
</dbReference>
<name>A0A198A3P9_9BACL</name>
<dbReference type="InterPro" id="IPR051158">
    <property type="entry name" value="Metallophosphoesterase_sf"/>
</dbReference>
<dbReference type="InterPro" id="IPR004843">
    <property type="entry name" value="Calcineurin-like_PHP"/>
</dbReference>
<dbReference type="AlphaFoldDB" id="A0A198A3P9"/>
<accession>A0A198A3P9</accession>
<evidence type="ECO:0000256" key="2">
    <source>
        <dbReference type="ARBA" id="ARBA00022801"/>
    </source>
</evidence>
<dbReference type="GO" id="GO:0016020">
    <property type="term" value="C:membrane"/>
    <property type="evidence" value="ECO:0007669"/>
    <property type="project" value="GOC"/>
</dbReference>
<dbReference type="Pfam" id="PF00149">
    <property type="entry name" value="Metallophos"/>
    <property type="match status" value="1"/>
</dbReference>
<dbReference type="RefSeq" id="WP_068667884.1">
    <property type="nucleotide sequence ID" value="NZ_LYPB01000081.1"/>
</dbReference>
<evidence type="ECO:0000313" key="4">
    <source>
        <dbReference type="EMBL" id="OAS15608.1"/>
    </source>
</evidence>
<dbReference type="PANTHER" id="PTHR31302:SF31">
    <property type="entry name" value="PHOSPHODIESTERASE YAEI"/>
    <property type="match status" value="1"/>
</dbReference>
<dbReference type="CDD" id="cd07385">
    <property type="entry name" value="MPP_YkuE_C"/>
    <property type="match status" value="1"/>
</dbReference>
<reference evidence="4 5" key="1">
    <citation type="submission" date="2016-05" db="EMBL/GenBank/DDBJ databases">
        <title>Paenibacillus sp. 1ZS3-15 nov., isolated from the rhizosphere soil.</title>
        <authorList>
            <person name="Zhang X.X."/>
            <person name="Zhang J."/>
        </authorList>
    </citation>
    <scope>NUCLEOTIDE SEQUENCE [LARGE SCALE GENOMIC DNA]</scope>
    <source>
        <strain evidence="4 5">1ZS3-15</strain>
    </source>
</reference>
<keyword evidence="2" id="KW-0378">Hydrolase</keyword>
<dbReference type="SUPFAM" id="SSF56300">
    <property type="entry name" value="Metallo-dependent phosphatases"/>
    <property type="match status" value="1"/>
</dbReference>
<dbReference type="Gene3D" id="3.60.21.10">
    <property type="match status" value="1"/>
</dbReference>
<organism evidence="4 5">
    <name type="scientific">Paenibacillus oryzisoli</name>
    <dbReference type="NCBI Taxonomy" id="1850517"/>
    <lineage>
        <taxon>Bacteria</taxon>
        <taxon>Bacillati</taxon>
        <taxon>Bacillota</taxon>
        <taxon>Bacilli</taxon>
        <taxon>Bacillales</taxon>
        <taxon>Paenibacillaceae</taxon>
        <taxon>Paenibacillus</taxon>
    </lineage>
</organism>
<gene>
    <name evidence="4" type="ORF">A8708_03205</name>
</gene>
<dbReference type="InterPro" id="IPR029052">
    <property type="entry name" value="Metallo-depent_PP-like"/>
</dbReference>
<evidence type="ECO:0000313" key="5">
    <source>
        <dbReference type="Proteomes" id="UP000078454"/>
    </source>
</evidence>
<proteinExistence type="predicted"/>
<keyword evidence="1" id="KW-0479">Metal-binding</keyword>
<evidence type="ECO:0000259" key="3">
    <source>
        <dbReference type="Pfam" id="PF00149"/>
    </source>
</evidence>